<dbReference type="Proteomes" id="UP000176547">
    <property type="component" value="Unassembled WGS sequence"/>
</dbReference>
<accession>A0A1F5NB22</accession>
<organism evidence="1 2">
    <name type="scientific">Candidatus Doudnabacteria bacterium RIFCSPHIGHO2_01_52_17</name>
    <dbReference type="NCBI Taxonomy" id="1817820"/>
    <lineage>
        <taxon>Bacteria</taxon>
        <taxon>Candidatus Doudnaibacteriota</taxon>
    </lineage>
</organism>
<protein>
    <submittedName>
        <fullName evidence="1">Uncharacterized protein</fullName>
    </submittedName>
</protein>
<proteinExistence type="predicted"/>
<evidence type="ECO:0000313" key="1">
    <source>
        <dbReference type="EMBL" id="OGE74620.1"/>
    </source>
</evidence>
<sequence length="100" mass="11381">METTVEMGEAMMAAMEEEMMGETAVEMMEGMEEVTMAVEMGVETTAEMADKMMATVMEVILETTVMRVMVMAKLFHLCHLQNRLLLRHRHLPLRPAPLSF</sequence>
<comment type="caution">
    <text evidence="1">The sequence shown here is derived from an EMBL/GenBank/DDBJ whole genome shotgun (WGS) entry which is preliminary data.</text>
</comment>
<dbReference type="EMBL" id="MFEG01000050">
    <property type="protein sequence ID" value="OGE74620.1"/>
    <property type="molecule type" value="Genomic_DNA"/>
</dbReference>
<evidence type="ECO:0000313" key="2">
    <source>
        <dbReference type="Proteomes" id="UP000176547"/>
    </source>
</evidence>
<gene>
    <name evidence="1" type="ORF">A3K06_00170</name>
</gene>
<reference evidence="1 2" key="1">
    <citation type="journal article" date="2016" name="Nat. Commun.">
        <title>Thousands of microbial genomes shed light on interconnected biogeochemical processes in an aquifer system.</title>
        <authorList>
            <person name="Anantharaman K."/>
            <person name="Brown C.T."/>
            <person name="Hug L.A."/>
            <person name="Sharon I."/>
            <person name="Castelle C.J."/>
            <person name="Probst A.J."/>
            <person name="Thomas B.C."/>
            <person name="Singh A."/>
            <person name="Wilkins M.J."/>
            <person name="Karaoz U."/>
            <person name="Brodie E.L."/>
            <person name="Williams K.H."/>
            <person name="Hubbard S.S."/>
            <person name="Banfield J.F."/>
        </authorList>
    </citation>
    <scope>NUCLEOTIDE SEQUENCE [LARGE SCALE GENOMIC DNA]</scope>
</reference>
<name>A0A1F5NB22_9BACT</name>
<dbReference type="AlphaFoldDB" id="A0A1F5NB22"/>